<organism evidence="2 3">
    <name type="scientific">Eumeta variegata</name>
    <name type="common">Bagworm moth</name>
    <name type="synonym">Eumeta japonica</name>
    <dbReference type="NCBI Taxonomy" id="151549"/>
    <lineage>
        <taxon>Eukaryota</taxon>
        <taxon>Metazoa</taxon>
        <taxon>Ecdysozoa</taxon>
        <taxon>Arthropoda</taxon>
        <taxon>Hexapoda</taxon>
        <taxon>Insecta</taxon>
        <taxon>Pterygota</taxon>
        <taxon>Neoptera</taxon>
        <taxon>Endopterygota</taxon>
        <taxon>Lepidoptera</taxon>
        <taxon>Glossata</taxon>
        <taxon>Ditrysia</taxon>
        <taxon>Tineoidea</taxon>
        <taxon>Psychidae</taxon>
        <taxon>Oiketicinae</taxon>
        <taxon>Eumeta</taxon>
    </lineage>
</organism>
<dbReference type="EMBL" id="BGZK01000473">
    <property type="protein sequence ID" value="GBP45906.1"/>
    <property type="molecule type" value="Genomic_DNA"/>
</dbReference>
<evidence type="ECO:0000313" key="2">
    <source>
        <dbReference type="EMBL" id="GBP45906.1"/>
    </source>
</evidence>
<comment type="caution">
    <text evidence="2">The sequence shown here is derived from an EMBL/GenBank/DDBJ whole genome shotgun (WGS) entry which is preliminary data.</text>
</comment>
<evidence type="ECO:0000313" key="3">
    <source>
        <dbReference type="Proteomes" id="UP000299102"/>
    </source>
</evidence>
<accession>A0A4C1W316</accession>
<dbReference type="AlphaFoldDB" id="A0A4C1W316"/>
<keyword evidence="3" id="KW-1185">Reference proteome</keyword>
<sequence>MRNKTNSPRRPAHAHATTAYCCGFALKRIIQQHCLVVSKSVLKIGRSTRLRRPGRPPDVARARFSPSVLL</sequence>
<dbReference type="Proteomes" id="UP000299102">
    <property type="component" value="Unassembled WGS sequence"/>
</dbReference>
<reference evidence="2 3" key="1">
    <citation type="journal article" date="2019" name="Commun. Biol.">
        <title>The bagworm genome reveals a unique fibroin gene that provides high tensile strength.</title>
        <authorList>
            <person name="Kono N."/>
            <person name="Nakamura H."/>
            <person name="Ohtoshi R."/>
            <person name="Tomita M."/>
            <person name="Numata K."/>
            <person name="Arakawa K."/>
        </authorList>
    </citation>
    <scope>NUCLEOTIDE SEQUENCE [LARGE SCALE GENOMIC DNA]</scope>
</reference>
<gene>
    <name evidence="2" type="ORF">EVAR_31814_1</name>
</gene>
<feature type="region of interest" description="Disordered" evidence="1">
    <location>
        <begin position="49"/>
        <end position="70"/>
    </location>
</feature>
<evidence type="ECO:0000256" key="1">
    <source>
        <dbReference type="SAM" id="MobiDB-lite"/>
    </source>
</evidence>
<protein>
    <submittedName>
        <fullName evidence="2">Uncharacterized protein</fullName>
    </submittedName>
</protein>
<name>A0A4C1W316_EUMVA</name>
<proteinExistence type="predicted"/>